<organism evidence="3 4">
    <name type="scientific">Natronomonas salsuginis</name>
    <dbReference type="NCBI Taxonomy" id="2217661"/>
    <lineage>
        <taxon>Archaea</taxon>
        <taxon>Methanobacteriati</taxon>
        <taxon>Methanobacteriota</taxon>
        <taxon>Stenosarchaea group</taxon>
        <taxon>Halobacteria</taxon>
        <taxon>Halobacteriales</taxon>
        <taxon>Natronomonadaceae</taxon>
        <taxon>Natronomonas</taxon>
    </lineage>
</organism>
<protein>
    <submittedName>
        <fullName evidence="3">SHOCT domain-containing protein</fullName>
    </submittedName>
</protein>
<dbReference type="AlphaFoldDB" id="A0A4U5JC18"/>
<keyword evidence="1" id="KW-0812">Transmembrane</keyword>
<feature type="transmembrane region" description="Helical" evidence="1">
    <location>
        <begin position="55"/>
        <end position="79"/>
    </location>
</feature>
<feature type="domain" description="SHOCT" evidence="2">
    <location>
        <begin position="92"/>
        <end position="115"/>
    </location>
</feature>
<evidence type="ECO:0000313" key="4">
    <source>
        <dbReference type="Proteomes" id="UP000308037"/>
    </source>
</evidence>
<reference evidence="3 4" key="1">
    <citation type="submission" date="2019-04" db="EMBL/GenBank/DDBJ databases">
        <title>Natronomonas sp. F20-122 a newhaloarchaeon isolated from a saline saltern of Isla Bacuta, Huelva, Spain.</title>
        <authorList>
            <person name="Duran-Viseras A."/>
            <person name="Sanchez-Porro C."/>
            <person name="Ventosa A."/>
        </authorList>
    </citation>
    <scope>NUCLEOTIDE SEQUENCE [LARGE SCALE GENOMIC DNA]</scope>
    <source>
        <strain evidence="3 4">F20-122</strain>
    </source>
</reference>
<keyword evidence="1" id="KW-0472">Membrane</keyword>
<name>A0A4U5JC18_9EURY</name>
<dbReference type="EMBL" id="QKNX01000005">
    <property type="protein sequence ID" value="TKR25107.1"/>
    <property type="molecule type" value="Genomic_DNA"/>
</dbReference>
<keyword evidence="1" id="KW-1133">Transmembrane helix</keyword>
<gene>
    <name evidence="3" type="ORF">DM868_12195</name>
</gene>
<accession>A0A4U5JC18</accession>
<dbReference type="Proteomes" id="UP000308037">
    <property type="component" value="Unassembled WGS sequence"/>
</dbReference>
<evidence type="ECO:0000259" key="2">
    <source>
        <dbReference type="Pfam" id="PF09851"/>
    </source>
</evidence>
<dbReference type="OrthoDB" id="53394at2157"/>
<comment type="caution">
    <text evidence="3">The sequence shown here is derived from an EMBL/GenBank/DDBJ whole genome shotgun (WGS) entry which is preliminary data.</text>
</comment>
<evidence type="ECO:0000256" key="1">
    <source>
        <dbReference type="SAM" id="Phobius"/>
    </source>
</evidence>
<evidence type="ECO:0000313" key="3">
    <source>
        <dbReference type="EMBL" id="TKR25107.1"/>
    </source>
</evidence>
<dbReference type="GeneID" id="55721624"/>
<dbReference type="InterPro" id="IPR018649">
    <property type="entry name" value="SHOCT"/>
</dbReference>
<sequence>MTQLTTHIGRTARRLTILAVPLLVAATGTAAAHGSGSYGGGMMGGGWGGMGGLGGFGMLGGGMFLWPLLLIGLVLLLMYGTNREEQTSKTDTALAELRERYARGELSDEEFENRRSSLTQ</sequence>
<keyword evidence="4" id="KW-1185">Reference proteome</keyword>
<proteinExistence type="predicted"/>
<dbReference type="Pfam" id="PF09851">
    <property type="entry name" value="SHOCT"/>
    <property type="match status" value="1"/>
</dbReference>
<dbReference type="RefSeq" id="WP_123115050.1">
    <property type="nucleotide sequence ID" value="NZ_QKNX01000005.1"/>
</dbReference>